<dbReference type="RefSeq" id="WP_394387371.1">
    <property type="nucleotide sequence ID" value="NZ_JBIGIB010000007.1"/>
</dbReference>
<sequence length="295" mass="33652">MDSWTKKPREQASAWQAMGMPPLAAVREGERHYLLLDAAQVDQYSRYLSRWLGIAEQRPLHGRPISHERADATPHLVVLREPSALIDHRGSALTSHCRFYGALAWLVSPLDIDTLAARLQHRLDAELPDEFACINRFFDARVVPHLHACLGAAQREAFFSVARQWWVVSHEHRWQSLSCEFQVDDPYRGPLHLDARQQAHMVDACYPYSVIEHFEQTDPELLDDLLPAQRYSHFSQALQRAAAYGIEGGASAVLYCTLTLTRGRRFDEEGAWPTLLSRVKRGEITLQQALKAQHD</sequence>
<evidence type="ECO:0000313" key="2">
    <source>
        <dbReference type="EMBL" id="MFG6469081.1"/>
    </source>
</evidence>
<feature type="domain" description="DUF4123" evidence="1">
    <location>
        <begin position="32"/>
        <end position="156"/>
    </location>
</feature>
<dbReference type="Pfam" id="PF13503">
    <property type="entry name" value="DUF4123"/>
    <property type="match status" value="1"/>
</dbReference>
<dbReference type="InterPro" id="IPR025391">
    <property type="entry name" value="DUF4123"/>
</dbReference>
<proteinExistence type="predicted"/>
<dbReference type="EMBL" id="JBIGIB010000007">
    <property type="protein sequence ID" value="MFG6469081.1"/>
    <property type="molecule type" value="Genomic_DNA"/>
</dbReference>
<gene>
    <name evidence="2" type="ORF">ACG01O_20825</name>
</gene>
<keyword evidence="3" id="KW-1185">Reference proteome</keyword>
<organism evidence="2 3">
    <name type="scientific">Pelomonas baiyunensis</name>
    <dbReference type="NCBI Taxonomy" id="3299026"/>
    <lineage>
        <taxon>Bacteria</taxon>
        <taxon>Pseudomonadati</taxon>
        <taxon>Pseudomonadota</taxon>
        <taxon>Betaproteobacteria</taxon>
        <taxon>Burkholderiales</taxon>
        <taxon>Sphaerotilaceae</taxon>
        <taxon>Roseateles</taxon>
    </lineage>
</organism>
<reference evidence="2 3" key="1">
    <citation type="submission" date="2024-08" db="EMBL/GenBank/DDBJ databases">
        <authorList>
            <person name="Lu H."/>
        </authorList>
    </citation>
    <scope>NUCLEOTIDE SEQUENCE [LARGE SCALE GENOMIC DNA]</scope>
    <source>
        <strain evidence="2 3">BYS87W</strain>
    </source>
</reference>
<comment type="caution">
    <text evidence="2">The sequence shown here is derived from an EMBL/GenBank/DDBJ whole genome shotgun (WGS) entry which is preliminary data.</text>
</comment>
<name>A0ABW7H4B4_9BURK</name>
<dbReference type="Proteomes" id="UP001606303">
    <property type="component" value="Unassembled WGS sequence"/>
</dbReference>
<evidence type="ECO:0000313" key="3">
    <source>
        <dbReference type="Proteomes" id="UP001606303"/>
    </source>
</evidence>
<accession>A0ABW7H4B4</accession>
<evidence type="ECO:0000259" key="1">
    <source>
        <dbReference type="Pfam" id="PF13503"/>
    </source>
</evidence>
<protein>
    <submittedName>
        <fullName evidence="2">DUF4123 domain-containing protein</fullName>
    </submittedName>
</protein>